<dbReference type="PANTHER" id="PTHR24348">
    <property type="entry name" value="SERINE/THREONINE-PROTEIN KINASE UNC-51-RELATED"/>
    <property type="match status" value="1"/>
</dbReference>
<evidence type="ECO:0000256" key="6">
    <source>
        <dbReference type="ARBA" id="ARBA00022777"/>
    </source>
</evidence>
<feature type="binding site" evidence="11">
    <location>
        <position position="51"/>
    </location>
    <ligand>
        <name>ATP</name>
        <dbReference type="ChEBI" id="CHEBI:30616"/>
    </ligand>
</feature>
<evidence type="ECO:0000256" key="4">
    <source>
        <dbReference type="ARBA" id="ARBA00022679"/>
    </source>
</evidence>
<feature type="domain" description="Protein kinase" evidence="13">
    <location>
        <begin position="22"/>
        <end position="279"/>
    </location>
</feature>
<keyword evidence="5 11" id="KW-0547">Nucleotide-binding</keyword>
<accession>A0A1U8K017</accession>
<dbReference type="GO" id="GO:0005524">
    <property type="term" value="F:ATP binding"/>
    <property type="evidence" value="ECO:0007669"/>
    <property type="project" value="UniProtKB-UniRule"/>
</dbReference>
<protein>
    <submittedName>
        <fullName evidence="15">Serine/threonine-protein kinase ATG1a isoform X1</fullName>
    </submittedName>
</protein>
<keyword evidence="4" id="KW-0808">Transferase</keyword>
<dbReference type="GO" id="GO:0005737">
    <property type="term" value="C:cytoplasm"/>
    <property type="evidence" value="ECO:0000318"/>
    <property type="project" value="GO_Central"/>
</dbReference>
<dbReference type="AlphaFoldDB" id="A0A1U8K017"/>
<proteinExistence type="predicted"/>
<keyword evidence="2" id="KW-0813">Transport</keyword>
<dbReference type="Gene3D" id="1.10.510.10">
    <property type="entry name" value="Transferase(Phosphotransferase) domain 1"/>
    <property type="match status" value="1"/>
</dbReference>
<dbReference type="InterPro" id="IPR045269">
    <property type="entry name" value="Atg1-like"/>
</dbReference>
<sequence>MMTTRVDYGGPGPGQVRLVGDYILGPRIGSGSFAVVWRSRHRQHGLEVAVKEIDKKLLSSKVSESLLKEISILSTINHPNIIQLFEAIETEDRIFLVLEYCDGGDLAAYIQRYGKVSEEVARHLMRQLAAGLQVLQEKHLIHRDLKPQNLLLTKGSTPQLKIGDFGFARSLTPENLADTLCGSPLYMAPEIIQNKKYDAKADLWSVGAILFQLVTGKPPFDGNNQLQLFQNILRSTELQFPEGALEKLHPDCVNLCRSLLRHDPVERLTFREFFDHKFLGERSKKVGLELDSSRLQSEAMVEQFDSSASENKSPLPYRDVIDISSINQKSASSFGCGTVSQTKEYECSSSVKGALGAVALTVCDSKGKSVDNQCSPAQLRVADSLEGIEKEYVLVNSHSTSMETFSYYLETSLQDYSTLKCQAKKSDQEPAVSLEKETAESSAASAKSPQFQGLDMQTSSESAMLREVQRLNVLHPSTRLQLLHRYARAIAEIAQGKYNAGLFVESFSVELVVLAIWKKALQICSSWKTSAPDNESPGSNSGNQPTTTIQSSADLAPNSGDNVDLNKPSSACIWAEQGFIVAYDRAEKLSCHLQDMDATAQMPDAMEIIYQTALTIGTNGAVDEYMRNKGSAAALYSKAMVLLSFIVGEAASLPLNPPFSLTPANKKRIQAYINNLQTHQSQFLTSAPFPKLSADFHTK</sequence>
<dbReference type="OrthoDB" id="346907at2759"/>
<dbReference type="FunFam" id="3.30.200.20:FF:000003">
    <property type="entry name" value="Non-specific serine/threonine protein kinase"/>
    <property type="match status" value="1"/>
</dbReference>
<dbReference type="GO" id="GO:0016020">
    <property type="term" value="C:membrane"/>
    <property type="evidence" value="ECO:0000318"/>
    <property type="project" value="GO_Central"/>
</dbReference>
<keyword evidence="14" id="KW-1185">Reference proteome</keyword>
<dbReference type="PaxDb" id="3635-A0A1U8K017"/>
<dbReference type="InterPro" id="IPR008271">
    <property type="entry name" value="Ser/Thr_kinase_AS"/>
</dbReference>
<dbReference type="SUPFAM" id="SSF56112">
    <property type="entry name" value="Protein kinase-like (PK-like)"/>
    <property type="match status" value="1"/>
</dbReference>
<dbReference type="Proteomes" id="UP000818029">
    <property type="component" value="Chromosome D11"/>
</dbReference>
<dbReference type="PROSITE" id="PS50011">
    <property type="entry name" value="PROTEIN_KINASE_DOM"/>
    <property type="match status" value="1"/>
</dbReference>
<dbReference type="InterPro" id="IPR056281">
    <property type="entry name" value="MIT_ATG1a/b/c"/>
</dbReference>
<evidence type="ECO:0000313" key="14">
    <source>
        <dbReference type="Proteomes" id="UP000818029"/>
    </source>
</evidence>
<keyword evidence="9" id="KW-0072">Autophagy</keyword>
<dbReference type="GO" id="GO:0031410">
    <property type="term" value="C:cytoplasmic vesicle"/>
    <property type="evidence" value="ECO:0007669"/>
    <property type="project" value="UniProtKB-KW"/>
</dbReference>
<feature type="compositionally biased region" description="Basic and acidic residues" evidence="12">
    <location>
        <begin position="430"/>
        <end position="439"/>
    </location>
</feature>
<keyword evidence="6 15" id="KW-0418">Kinase</keyword>
<dbReference type="GeneID" id="107912275"/>
<dbReference type="GO" id="GO:0000045">
    <property type="term" value="P:autophagosome assembly"/>
    <property type="evidence" value="ECO:0000318"/>
    <property type="project" value="GO_Central"/>
</dbReference>
<dbReference type="Pfam" id="PF24497">
    <property type="entry name" value="MIT_ATG1"/>
    <property type="match status" value="1"/>
</dbReference>
<keyword evidence="7 11" id="KW-0067">ATP-binding</keyword>
<evidence type="ECO:0000256" key="7">
    <source>
        <dbReference type="ARBA" id="ARBA00022840"/>
    </source>
</evidence>
<dbReference type="InterPro" id="IPR000719">
    <property type="entry name" value="Prot_kinase_dom"/>
</dbReference>
<name>A0A1U8K017_GOSHI</name>
<dbReference type="OMA" id="CFDASLQ"/>
<evidence type="ECO:0000256" key="1">
    <source>
        <dbReference type="ARBA" id="ARBA00004419"/>
    </source>
</evidence>
<dbReference type="GO" id="GO:0004674">
    <property type="term" value="F:protein serine/threonine kinase activity"/>
    <property type="evidence" value="ECO:0000318"/>
    <property type="project" value="GO_Central"/>
</dbReference>
<dbReference type="GO" id="GO:0015031">
    <property type="term" value="P:protein transport"/>
    <property type="evidence" value="ECO:0007669"/>
    <property type="project" value="UniProtKB-KW"/>
</dbReference>
<evidence type="ECO:0000256" key="12">
    <source>
        <dbReference type="SAM" id="MobiDB-lite"/>
    </source>
</evidence>
<feature type="compositionally biased region" description="Polar residues" evidence="12">
    <location>
        <begin position="529"/>
        <end position="553"/>
    </location>
</feature>
<evidence type="ECO:0000256" key="3">
    <source>
        <dbReference type="ARBA" id="ARBA00022527"/>
    </source>
</evidence>
<evidence type="ECO:0000256" key="2">
    <source>
        <dbReference type="ARBA" id="ARBA00022448"/>
    </source>
</evidence>
<keyword evidence="8" id="KW-0653">Protein transport</keyword>
<dbReference type="GO" id="GO:0010506">
    <property type="term" value="P:regulation of autophagy"/>
    <property type="evidence" value="ECO:0000318"/>
    <property type="project" value="GO_Central"/>
</dbReference>
<keyword evidence="10" id="KW-0968">Cytoplasmic vesicle</keyword>
<evidence type="ECO:0000256" key="11">
    <source>
        <dbReference type="PROSITE-ProRule" id="PRU10141"/>
    </source>
</evidence>
<dbReference type="PROSITE" id="PS00107">
    <property type="entry name" value="PROTEIN_KINASE_ATP"/>
    <property type="match status" value="1"/>
</dbReference>
<dbReference type="GO" id="GO:0005829">
    <property type="term" value="C:cytosol"/>
    <property type="evidence" value="ECO:0000318"/>
    <property type="project" value="GO_Central"/>
</dbReference>
<reference evidence="14" key="1">
    <citation type="journal article" date="2020" name="Nat. Genet.">
        <title>Genomic diversifications of five Gossypium allopolyploid species and their impact on cotton improvement.</title>
        <authorList>
            <person name="Chen Z.J."/>
            <person name="Sreedasyam A."/>
            <person name="Ando A."/>
            <person name="Song Q."/>
            <person name="De Santiago L.M."/>
            <person name="Hulse-Kemp A.M."/>
            <person name="Ding M."/>
            <person name="Ye W."/>
            <person name="Kirkbride R.C."/>
            <person name="Jenkins J."/>
            <person name="Plott C."/>
            <person name="Lovell J."/>
            <person name="Lin Y.M."/>
            <person name="Vaughn R."/>
            <person name="Liu B."/>
            <person name="Simpson S."/>
            <person name="Scheffler B.E."/>
            <person name="Wen L."/>
            <person name="Saski C.A."/>
            <person name="Grover C.E."/>
            <person name="Hu G."/>
            <person name="Conover J.L."/>
            <person name="Carlson J.W."/>
            <person name="Shu S."/>
            <person name="Boston L.B."/>
            <person name="Williams M."/>
            <person name="Peterson D.G."/>
            <person name="McGee K."/>
            <person name="Jones D.C."/>
            <person name="Wendel J.F."/>
            <person name="Stelly D.M."/>
            <person name="Grimwood J."/>
            <person name="Schmutz J."/>
        </authorList>
    </citation>
    <scope>NUCLEOTIDE SEQUENCE [LARGE SCALE GENOMIC DNA]</scope>
    <source>
        <strain evidence="14">cv. TM-1</strain>
    </source>
</reference>
<dbReference type="KEGG" id="ghi:107912275"/>
<dbReference type="SMR" id="A0A1U8K017"/>
<dbReference type="RefSeq" id="XP_016695857.1">
    <property type="nucleotide sequence ID" value="XM_016840368.2"/>
</dbReference>
<organism evidence="14 15">
    <name type="scientific">Gossypium hirsutum</name>
    <name type="common">Upland cotton</name>
    <name type="synonym">Gossypium mexicanum</name>
    <dbReference type="NCBI Taxonomy" id="3635"/>
    <lineage>
        <taxon>Eukaryota</taxon>
        <taxon>Viridiplantae</taxon>
        <taxon>Streptophyta</taxon>
        <taxon>Embryophyta</taxon>
        <taxon>Tracheophyta</taxon>
        <taxon>Spermatophyta</taxon>
        <taxon>Magnoliopsida</taxon>
        <taxon>eudicotyledons</taxon>
        <taxon>Gunneridae</taxon>
        <taxon>Pentapetalae</taxon>
        <taxon>rosids</taxon>
        <taxon>malvids</taxon>
        <taxon>Malvales</taxon>
        <taxon>Malvaceae</taxon>
        <taxon>Malvoideae</taxon>
        <taxon>Gossypium</taxon>
    </lineage>
</organism>
<dbReference type="Pfam" id="PF00069">
    <property type="entry name" value="Pkinase"/>
    <property type="match status" value="1"/>
</dbReference>
<evidence type="ECO:0000256" key="10">
    <source>
        <dbReference type="ARBA" id="ARBA00023329"/>
    </source>
</evidence>
<dbReference type="InterPro" id="IPR017441">
    <property type="entry name" value="Protein_kinase_ATP_BS"/>
</dbReference>
<evidence type="ECO:0000259" key="13">
    <source>
        <dbReference type="PROSITE" id="PS50011"/>
    </source>
</evidence>
<keyword evidence="3" id="KW-0723">Serine/threonine-protein kinase</keyword>
<feature type="region of interest" description="Disordered" evidence="12">
    <location>
        <begin position="529"/>
        <end position="560"/>
    </location>
</feature>
<dbReference type="PANTHER" id="PTHR24348:SF22">
    <property type="entry name" value="NON-SPECIFIC SERINE_THREONINE PROTEIN KINASE"/>
    <property type="match status" value="1"/>
</dbReference>
<dbReference type="CDD" id="cd14009">
    <property type="entry name" value="STKc_ATG1_ULK_like"/>
    <property type="match status" value="1"/>
</dbReference>
<evidence type="ECO:0000256" key="5">
    <source>
        <dbReference type="ARBA" id="ARBA00022741"/>
    </source>
</evidence>
<evidence type="ECO:0000313" key="15">
    <source>
        <dbReference type="RefSeq" id="XP_016695857.1"/>
    </source>
</evidence>
<dbReference type="GO" id="GO:0005776">
    <property type="term" value="C:autophagosome"/>
    <property type="evidence" value="ECO:0000318"/>
    <property type="project" value="GO_Central"/>
</dbReference>
<comment type="subcellular location">
    <subcellularLocation>
        <location evidence="1">Cytoplasmic vesicle</location>
        <location evidence="1">Autophagosome</location>
    </subcellularLocation>
</comment>
<feature type="region of interest" description="Disordered" evidence="12">
    <location>
        <begin position="430"/>
        <end position="456"/>
    </location>
</feature>
<dbReference type="SMART" id="SM00220">
    <property type="entry name" value="S_TKc"/>
    <property type="match status" value="1"/>
</dbReference>
<dbReference type="InterPro" id="IPR011009">
    <property type="entry name" value="Kinase-like_dom_sf"/>
</dbReference>
<dbReference type="STRING" id="3635.A0A1U8K017"/>
<gene>
    <name evidence="15" type="primary">LOC107912275</name>
</gene>
<evidence type="ECO:0000256" key="9">
    <source>
        <dbReference type="ARBA" id="ARBA00023006"/>
    </source>
</evidence>
<dbReference type="PROSITE" id="PS00108">
    <property type="entry name" value="PROTEIN_KINASE_ST"/>
    <property type="match status" value="1"/>
</dbReference>
<reference evidence="15" key="2">
    <citation type="submission" date="2025-08" db="UniProtKB">
        <authorList>
            <consortium name="RefSeq"/>
        </authorList>
    </citation>
    <scope>IDENTIFICATION</scope>
</reference>
<evidence type="ECO:0000256" key="8">
    <source>
        <dbReference type="ARBA" id="ARBA00022927"/>
    </source>
</evidence>
<dbReference type="GO" id="GO:0000407">
    <property type="term" value="C:phagophore assembly site"/>
    <property type="evidence" value="ECO:0000318"/>
    <property type="project" value="GO_Central"/>
</dbReference>
<dbReference type="FunFam" id="1.10.510.10:FF:000548">
    <property type="entry name" value="Serine/threonine-protein kinase ATG1"/>
    <property type="match status" value="1"/>
</dbReference>